<accession>A0A0F9GDG2</accession>
<dbReference type="EMBL" id="LAZR01020534">
    <property type="protein sequence ID" value="KKL88551.1"/>
    <property type="molecule type" value="Genomic_DNA"/>
</dbReference>
<name>A0A0F9GDG2_9ZZZZ</name>
<reference evidence="1" key="1">
    <citation type="journal article" date="2015" name="Nature">
        <title>Complex archaea that bridge the gap between prokaryotes and eukaryotes.</title>
        <authorList>
            <person name="Spang A."/>
            <person name="Saw J.H."/>
            <person name="Jorgensen S.L."/>
            <person name="Zaremba-Niedzwiedzka K."/>
            <person name="Martijn J."/>
            <person name="Lind A.E."/>
            <person name="van Eijk R."/>
            <person name="Schleper C."/>
            <person name="Guy L."/>
            <person name="Ettema T.J."/>
        </authorList>
    </citation>
    <scope>NUCLEOTIDE SEQUENCE</scope>
</reference>
<evidence type="ECO:0000313" key="1">
    <source>
        <dbReference type="EMBL" id="KKL88551.1"/>
    </source>
</evidence>
<sequence>MRRYNLPLREVITQSGGGAFVVTLAAYTANDVVGGLAKVFYATGGGALLRGVSIRDTAQQDEPYIIHIYRSEPSTIADSAAFAPTVDDADLETGTVTVAATDYVTDPGSTYSKAYVAIPDGNNEIPESSAGTFYVYLQCTTTPDYAAVGDLKVEFNYWTA</sequence>
<dbReference type="AlphaFoldDB" id="A0A0F9GDG2"/>
<protein>
    <submittedName>
        <fullName evidence="1">Uncharacterized protein</fullName>
    </submittedName>
</protein>
<comment type="caution">
    <text evidence="1">The sequence shown here is derived from an EMBL/GenBank/DDBJ whole genome shotgun (WGS) entry which is preliminary data.</text>
</comment>
<organism evidence="1">
    <name type="scientific">marine sediment metagenome</name>
    <dbReference type="NCBI Taxonomy" id="412755"/>
    <lineage>
        <taxon>unclassified sequences</taxon>
        <taxon>metagenomes</taxon>
        <taxon>ecological metagenomes</taxon>
    </lineage>
</organism>
<proteinExistence type="predicted"/>
<gene>
    <name evidence="1" type="ORF">LCGC14_1923570</name>
</gene>